<comment type="caution">
    <text evidence="1">The sequence shown here is derived from an EMBL/GenBank/DDBJ whole genome shotgun (WGS) entry which is preliminary data.</text>
</comment>
<keyword evidence="2" id="KW-1185">Reference proteome</keyword>
<name>A0ACC1JM67_9FUNG</name>
<gene>
    <name evidence="1" type="ORF">IWQ57_005621</name>
</gene>
<reference evidence="1" key="1">
    <citation type="submission" date="2022-07" db="EMBL/GenBank/DDBJ databases">
        <title>Phylogenomic reconstructions and comparative analyses of Kickxellomycotina fungi.</title>
        <authorList>
            <person name="Reynolds N.K."/>
            <person name="Stajich J.E."/>
            <person name="Barry K."/>
            <person name="Grigoriev I.V."/>
            <person name="Crous P."/>
            <person name="Smith M.E."/>
        </authorList>
    </citation>
    <scope>NUCLEOTIDE SEQUENCE</scope>
    <source>
        <strain evidence="1">CBS 109366</strain>
    </source>
</reference>
<feature type="non-terminal residue" evidence="1">
    <location>
        <position position="1"/>
    </location>
</feature>
<organism evidence="1 2">
    <name type="scientific">Coemansia nantahalensis</name>
    <dbReference type="NCBI Taxonomy" id="2789366"/>
    <lineage>
        <taxon>Eukaryota</taxon>
        <taxon>Fungi</taxon>
        <taxon>Fungi incertae sedis</taxon>
        <taxon>Zoopagomycota</taxon>
        <taxon>Kickxellomycotina</taxon>
        <taxon>Kickxellomycetes</taxon>
        <taxon>Kickxellales</taxon>
        <taxon>Kickxellaceae</taxon>
        <taxon>Coemansia</taxon>
    </lineage>
</organism>
<dbReference type="EMBL" id="JANBUJ010002796">
    <property type="protein sequence ID" value="KAJ2763187.1"/>
    <property type="molecule type" value="Genomic_DNA"/>
</dbReference>
<evidence type="ECO:0000313" key="1">
    <source>
        <dbReference type="EMBL" id="KAJ2763187.1"/>
    </source>
</evidence>
<feature type="non-terminal residue" evidence="1">
    <location>
        <position position="100"/>
    </location>
</feature>
<protein>
    <submittedName>
        <fullName evidence="1">Uncharacterized protein</fullName>
    </submittedName>
</protein>
<sequence>LPQGPVRQLLRGDAPLLRAQQGLVRVPVQGEPVDGVLHHALHRRAAVLLRLWLPPAGLHPVVHGQPGAVGRDADLVDRPGLPAPLGPGAALPDLPRVHAL</sequence>
<dbReference type="Proteomes" id="UP001140234">
    <property type="component" value="Unassembled WGS sequence"/>
</dbReference>
<proteinExistence type="predicted"/>
<accession>A0ACC1JM67</accession>
<evidence type="ECO:0000313" key="2">
    <source>
        <dbReference type="Proteomes" id="UP001140234"/>
    </source>
</evidence>